<dbReference type="PANTHER" id="PTHR22901:SF0">
    <property type="entry name" value="SIALATE O-ACETYLESTERASE"/>
    <property type="match status" value="1"/>
</dbReference>
<dbReference type="RefSeq" id="WP_197994925.1">
    <property type="nucleotide sequence ID" value="NZ_CP036277.1"/>
</dbReference>
<dbReference type="SUPFAM" id="SSF52266">
    <property type="entry name" value="SGNH hydrolase"/>
    <property type="match status" value="1"/>
</dbReference>
<dbReference type="InterPro" id="IPR039329">
    <property type="entry name" value="SIAE"/>
</dbReference>
<dbReference type="AlphaFoldDB" id="A0A518FI29"/>
<sequence length="649" mass="72062" precursor="true">MRYYIQRTGCFLLFLLACTPAPIYADVSLPSIFSDNMVLQQGKTIPVYGTAAPAEKVIVEIGGQQKETTADAAGKWQVILDPLSRQPAPTTMRVAGENVVQIKNVLIGDVWLASGQSNMEMRVREVNNAAEEIRNANYPEIRFFMVKRDMASAPGKDTAGEWLVCSPETVQTFSAVAYFFAREIHQSYNLPIGVINSAVGASSCEAWTPREVLAADKSLPAPSTVSPTEYPDWQTYKAVRKQIYDSAAHKDPGIIPECLAWATPEYDVSGWKEMRVPGNFEAQGLNIDGAVWFRTEVDLPANWAGKDAQLYLSLITQNSVAYVNGTEIARTENNGRQYVFRTHKIPGKLVKAGRNVIAVRIFNEIDQGGFYPSYPAPLKVSQKGAGEVMLPKVWKYKVELGLEPAKMSRRLPFGYKVPSALYNAMIAPFTKYPIRGFLWYQGESNAGRAQQHTLLFPAMIRSWRKLWGDDSLPFYFVQLASYQKRETEPGEGGWAWIRESQAKTLDLPHTGMAVTIDIGDATNVHPKNKQDVGKRLALWAKRDCYGDTDTVVSGLQFSSATVEGDRIRIKFKHLGGGLKSKGEELKGFAIAGPDKVFRWAKAKIDGDSVLVWNESIAKPAFVRYAWATNPECSLYNAAGLPAVPFRTDK</sequence>
<organism evidence="3 4">
    <name type="scientific">Gimesia panareensis</name>
    <dbReference type="NCBI Taxonomy" id="2527978"/>
    <lineage>
        <taxon>Bacteria</taxon>
        <taxon>Pseudomonadati</taxon>
        <taxon>Planctomycetota</taxon>
        <taxon>Planctomycetia</taxon>
        <taxon>Planctomycetales</taxon>
        <taxon>Planctomycetaceae</taxon>
        <taxon>Gimesia</taxon>
    </lineage>
</organism>
<protein>
    <submittedName>
        <fullName evidence="3">Glycosyl hydrolases family 2, sugar binding domain</fullName>
    </submittedName>
</protein>
<dbReference type="InterPro" id="IPR005181">
    <property type="entry name" value="SASA"/>
</dbReference>
<dbReference type="GO" id="GO:0001681">
    <property type="term" value="F:sialate O-acetylesterase activity"/>
    <property type="evidence" value="ECO:0007669"/>
    <property type="project" value="InterPro"/>
</dbReference>
<evidence type="ECO:0000256" key="1">
    <source>
        <dbReference type="ARBA" id="ARBA00022801"/>
    </source>
</evidence>
<dbReference type="InterPro" id="IPR008979">
    <property type="entry name" value="Galactose-bd-like_sf"/>
</dbReference>
<dbReference type="PROSITE" id="PS51257">
    <property type="entry name" value="PROKAR_LIPOPROTEIN"/>
    <property type="match status" value="1"/>
</dbReference>
<reference evidence="3 4" key="1">
    <citation type="submission" date="2019-02" db="EMBL/GenBank/DDBJ databases">
        <title>Deep-cultivation of Planctomycetes and their phenomic and genomic characterization uncovers novel biology.</title>
        <authorList>
            <person name="Wiegand S."/>
            <person name="Jogler M."/>
            <person name="Boedeker C."/>
            <person name="Pinto D."/>
            <person name="Vollmers J."/>
            <person name="Rivas-Marin E."/>
            <person name="Kohn T."/>
            <person name="Peeters S.H."/>
            <person name="Heuer A."/>
            <person name="Rast P."/>
            <person name="Oberbeckmann S."/>
            <person name="Bunk B."/>
            <person name="Jeske O."/>
            <person name="Meyerdierks A."/>
            <person name="Storesund J.E."/>
            <person name="Kallscheuer N."/>
            <person name="Luecker S."/>
            <person name="Lage O.M."/>
            <person name="Pohl T."/>
            <person name="Merkel B.J."/>
            <person name="Hornburger P."/>
            <person name="Mueller R.-W."/>
            <person name="Bruemmer F."/>
            <person name="Labrenz M."/>
            <person name="Spormann A.M."/>
            <person name="Op den Camp H."/>
            <person name="Overmann J."/>
            <person name="Amann R."/>
            <person name="Jetten M.S.M."/>
            <person name="Mascher T."/>
            <person name="Medema M.H."/>
            <person name="Devos D.P."/>
            <person name="Kaster A.-K."/>
            <person name="Ovreas L."/>
            <person name="Rohde M."/>
            <person name="Galperin M.Y."/>
            <person name="Jogler C."/>
        </authorList>
    </citation>
    <scope>NUCLEOTIDE SEQUENCE [LARGE SCALE GENOMIC DNA]</scope>
    <source>
        <strain evidence="3 4">Pan153</strain>
    </source>
</reference>
<accession>A0A518A7K7</accession>
<dbReference type="Gene3D" id="3.40.50.1110">
    <property type="entry name" value="SGNH hydrolase"/>
    <property type="match status" value="2"/>
</dbReference>
<proteinExistence type="predicted"/>
<dbReference type="EMBL" id="CP036317">
    <property type="protein sequence ID" value="QDV16008.1"/>
    <property type="molecule type" value="Genomic_DNA"/>
</dbReference>
<dbReference type="Pfam" id="PF03629">
    <property type="entry name" value="SASA"/>
    <property type="match status" value="1"/>
</dbReference>
<gene>
    <name evidence="3" type="ORF">Pan153_06270</name>
</gene>
<evidence type="ECO:0000313" key="3">
    <source>
        <dbReference type="EMBL" id="QDV16008.1"/>
    </source>
</evidence>
<dbReference type="Proteomes" id="UP000320839">
    <property type="component" value="Chromosome"/>
</dbReference>
<evidence type="ECO:0000313" key="4">
    <source>
        <dbReference type="Proteomes" id="UP000320839"/>
    </source>
</evidence>
<dbReference type="GO" id="GO:0004553">
    <property type="term" value="F:hydrolase activity, hydrolyzing O-glycosyl compounds"/>
    <property type="evidence" value="ECO:0007669"/>
    <property type="project" value="UniProtKB-ARBA"/>
</dbReference>
<accession>A0A518FI29</accession>
<feature type="domain" description="Sialate O-acetylesterase" evidence="2">
    <location>
        <begin position="420"/>
        <end position="537"/>
    </location>
</feature>
<keyword evidence="1 3" id="KW-0378">Hydrolase</keyword>
<dbReference type="SUPFAM" id="SSF49785">
    <property type="entry name" value="Galactose-binding domain-like"/>
    <property type="match status" value="1"/>
</dbReference>
<dbReference type="GO" id="GO:0005975">
    <property type="term" value="P:carbohydrate metabolic process"/>
    <property type="evidence" value="ECO:0007669"/>
    <property type="project" value="TreeGrafter"/>
</dbReference>
<name>A0A518FI29_9PLAN</name>
<evidence type="ECO:0000259" key="2">
    <source>
        <dbReference type="Pfam" id="PF03629"/>
    </source>
</evidence>
<dbReference type="InterPro" id="IPR036514">
    <property type="entry name" value="SGNH_hydro_sf"/>
</dbReference>
<dbReference type="PANTHER" id="PTHR22901">
    <property type="entry name" value="SIALATE O-ACETYLESTERASE"/>
    <property type="match status" value="1"/>
</dbReference>